<comment type="caution">
    <text evidence="1">The sequence shown here is derived from an EMBL/GenBank/DDBJ whole genome shotgun (WGS) entry which is preliminary data.</text>
</comment>
<organism evidence="1 2">
    <name type="scientific">Datura stramonium</name>
    <name type="common">Jimsonweed</name>
    <name type="synonym">Common thornapple</name>
    <dbReference type="NCBI Taxonomy" id="4076"/>
    <lineage>
        <taxon>Eukaryota</taxon>
        <taxon>Viridiplantae</taxon>
        <taxon>Streptophyta</taxon>
        <taxon>Embryophyta</taxon>
        <taxon>Tracheophyta</taxon>
        <taxon>Spermatophyta</taxon>
        <taxon>Magnoliopsida</taxon>
        <taxon>eudicotyledons</taxon>
        <taxon>Gunneridae</taxon>
        <taxon>Pentapetalae</taxon>
        <taxon>asterids</taxon>
        <taxon>lamiids</taxon>
        <taxon>Solanales</taxon>
        <taxon>Solanaceae</taxon>
        <taxon>Solanoideae</taxon>
        <taxon>Datureae</taxon>
        <taxon>Datura</taxon>
    </lineage>
</organism>
<accession>A0ABS8VBH4</accession>
<keyword evidence="2" id="KW-1185">Reference proteome</keyword>
<feature type="non-terminal residue" evidence="1">
    <location>
        <position position="77"/>
    </location>
</feature>
<feature type="non-terminal residue" evidence="1">
    <location>
        <position position="1"/>
    </location>
</feature>
<evidence type="ECO:0000313" key="2">
    <source>
        <dbReference type="Proteomes" id="UP000823775"/>
    </source>
</evidence>
<sequence length="77" mass="8918">LQQRNLNTRLTTVSTLMEDKRLPVPMVARMSVETLAVVLHNYEGDDVQGYVEMVNAPEGMDSYNFRTKKMDLDLKNW</sequence>
<dbReference type="EMBL" id="JACEIK010004015">
    <property type="protein sequence ID" value="MCD9643842.1"/>
    <property type="molecule type" value="Genomic_DNA"/>
</dbReference>
<name>A0ABS8VBH4_DATST</name>
<gene>
    <name evidence="1" type="ORF">HAX54_031694</name>
</gene>
<protein>
    <submittedName>
        <fullName evidence="1">Uncharacterized protein</fullName>
    </submittedName>
</protein>
<reference evidence="1 2" key="1">
    <citation type="journal article" date="2021" name="BMC Genomics">
        <title>Datura genome reveals duplications of psychoactive alkaloid biosynthetic genes and high mutation rate following tissue culture.</title>
        <authorList>
            <person name="Rajewski A."/>
            <person name="Carter-House D."/>
            <person name="Stajich J."/>
            <person name="Litt A."/>
        </authorList>
    </citation>
    <scope>NUCLEOTIDE SEQUENCE [LARGE SCALE GENOMIC DNA]</scope>
    <source>
        <strain evidence="1">AR-01</strain>
    </source>
</reference>
<dbReference type="Proteomes" id="UP000823775">
    <property type="component" value="Unassembled WGS sequence"/>
</dbReference>
<evidence type="ECO:0000313" key="1">
    <source>
        <dbReference type="EMBL" id="MCD9643842.1"/>
    </source>
</evidence>
<proteinExistence type="predicted"/>